<feature type="compositionally biased region" description="Basic residues" evidence="4">
    <location>
        <begin position="371"/>
        <end position="382"/>
    </location>
</feature>
<dbReference type="PANTHER" id="PTHR15410:SF2">
    <property type="entry name" value="HIRA-INTERACTING PROTEIN 3"/>
    <property type="match status" value="1"/>
</dbReference>
<evidence type="ECO:0000313" key="6">
    <source>
        <dbReference type="Proteomes" id="UP001652624"/>
    </source>
</evidence>
<evidence type="ECO:0000313" key="7">
    <source>
        <dbReference type="RefSeq" id="XP_007534738.1"/>
    </source>
</evidence>
<feature type="compositionally biased region" description="Basic and acidic residues" evidence="4">
    <location>
        <begin position="125"/>
        <end position="135"/>
    </location>
</feature>
<dbReference type="PANTHER" id="PTHR15410">
    <property type="entry name" value="HIRA-INTERACTING PROTEIN 3"/>
    <property type="match status" value="1"/>
</dbReference>
<dbReference type="OrthoDB" id="552755at2759"/>
<name>A0A1S3AGX6_ERIEU</name>
<keyword evidence="6" id="KW-1185">Reference proteome</keyword>
<dbReference type="SMART" id="SM01082">
    <property type="entry name" value="CHZ"/>
    <property type="match status" value="1"/>
</dbReference>
<dbReference type="eggNOG" id="ENOG502S0AG">
    <property type="taxonomic scope" value="Eukaryota"/>
</dbReference>
<dbReference type="GeneID" id="103123992"/>
<keyword evidence="2" id="KW-0143">Chaperone</keyword>
<dbReference type="Pfam" id="PF09649">
    <property type="entry name" value="CHZ"/>
    <property type="match status" value="1"/>
</dbReference>
<dbReference type="GO" id="GO:0005634">
    <property type="term" value="C:nucleus"/>
    <property type="evidence" value="ECO:0007669"/>
    <property type="project" value="UniProtKB-SubCell"/>
</dbReference>
<feature type="compositionally biased region" description="Low complexity" evidence="4">
    <location>
        <begin position="329"/>
        <end position="348"/>
    </location>
</feature>
<feature type="compositionally biased region" description="Basic residues" evidence="4">
    <location>
        <begin position="196"/>
        <end position="207"/>
    </location>
</feature>
<accession>A0A1S3AGX6</accession>
<evidence type="ECO:0000256" key="4">
    <source>
        <dbReference type="SAM" id="MobiDB-lite"/>
    </source>
</evidence>
<dbReference type="AlphaFoldDB" id="A0A1S3AGX6"/>
<evidence type="ECO:0000256" key="2">
    <source>
        <dbReference type="ARBA" id="ARBA00023186"/>
    </source>
</evidence>
<dbReference type="InParanoid" id="A0A1S3AGX6"/>
<sequence length="541" mass="59856">MAREEMLAFTRSLFRGRPDLSTLTHSIVRRRFLAHVGRDHLEPDEKQALKRLVEEELLKTQVDEAGGREEKPDLAQKVKRSPSPCSDPERKRPRFNSESEPSSEASSPECLGPAAKKRMTAVEASLRRASERAGESSDEEEEQDVTAKMGSEEEGMMKDSSEDSSVEEGSARASKAQKGGSSEEEEDEEKLEPKGRSRSRSRKKPVARSKPASGKASARRKQASEEEEEEEPIQRTRKAGRKSGASPREREDSEEEEEKEEREAEDRTPRVQSNGGDRSACEDTEAPEEQAGTGSGDSSGEEPKNDRVQSKGRKRQSGSSEDDREDSQGKATSTTKGKTAKAGRLSGDSDSERELSDSEAGESPKGERKNRSSKKNSKKSRTRSSSSSTDGSPEPRGGKAGSGRRGEDHPAVTRLKRYIRACGAHRNYKKLLGSCRSHKERLSVLRAELEALGMKGNPSLEKCRVLKEQREEAAEVASLDVTNIIHCSGRPRRRTAWNPSEATPSGELYRRTLDSEEEQPRRPPPDWSHMRGIISSDGESN</sequence>
<dbReference type="InterPro" id="IPR037647">
    <property type="entry name" value="HIRIP3"/>
</dbReference>
<organism evidence="6 7">
    <name type="scientific">Erinaceus europaeus</name>
    <name type="common">Western European hedgehog</name>
    <dbReference type="NCBI Taxonomy" id="9365"/>
    <lineage>
        <taxon>Eukaryota</taxon>
        <taxon>Metazoa</taxon>
        <taxon>Chordata</taxon>
        <taxon>Craniata</taxon>
        <taxon>Vertebrata</taxon>
        <taxon>Euteleostomi</taxon>
        <taxon>Mammalia</taxon>
        <taxon>Eutheria</taxon>
        <taxon>Laurasiatheria</taxon>
        <taxon>Eulipotyphla</taxon>
        <taxon>Erinaceidae</taxon>
        <taxon>Erinaceinae</taxon>
        <taxon>Erinaceus</taxon>
    </lineage>
</organism>
<dbReference type="FunCoup" id="A0A1S3AGX6">
    <property type="interactions" value="2191"/>
</dbReference>
<feature type="domain" description="Histone chaperone" evidence="5">
    <location>
        <begin position="470"/>
        <end position="506"/>
    </location>
</feature>
<feature type="region of interest" description="Disordered" evidence="4">
    <location>
        <begin position="491"/>
        <end position="541"/>
    </location>
</feature>
<proteinExistence type="predicted"/>
<dbReference type="RefSeq" id="XP_007534738.1">
    <property type="nucleotide sequence ID" value="XM_007534676.3"/>
</dbReference>
<evidence type="ECO:0000256" key="1">
    <source>
        <dbReference type="ARBA" id="ARBA00004123"/>
    </source>
</evidence>
<protein>
    <submittedName>
        <fullName evidence="7">HIRA-interacting protein 3</fullName>
    </submittedName>
</protein>
<gene>
    <name evidence="7" type="primary">HIRIP3</name>
</gene>
<comment type="subcellular location">
    <subcellularLocation>
        <location evidence="1">Nucleus</location>
    </subcellularLocation>
</comment>
<dbReference type="CTD" id="8479"/>
<feature type="compositionally biased region" description="Low complexity" evidence="4">
    <location>
        <begin position="98"/>
        <end position="109"/>
    </location>
</feature>
<feature type="compositionally biased region" description="Basic and acidic residues" evidence="4">
    <location>
        <begin position="350"/>
        <end position="370"/>
    </location>
</feature>
<keyword evidence="3" id="KW-0539">Nucleus</keyword>
<evidence type="ECO:0000259" key="5">
    <source>
        <dbReference type="SMART" id="SM01082"/>
    </source>
</evidence>
<evidence type="ECO:0000256" key="3">
    <source>
        <dbReference type="ARBA" id="ARBA00023242"/>
    </source>
</evidence>
<feature type="region of interest" description="Disordered" evidence="4">
    <location>
        <begin position="59"/>
        <end position="413"/>
    </location>
</feature>
<reference evidence="7" key="1">
    <citation type="submission" date="2025-08" db="UniProtKB">
        <authorList>
            <consortium name="RefSeq"/>
        </authorList>
    </citation>
    <scope>IDENTIFICATION</scope>
</reference>
<dbReference type="InterPro" id="IPR019098">
    <property type="entry name" value="Histone_chaperone_domain_CHZ"/>
</dbReference>
<feature type="compositionally biased region" description="Basic and acidic residues" evidence="4">
    <location>
        <begin position="508"/>
        <end position="524"/>
    </location>
</feature>
<dbReference type="Proteomes" id="UP001652624">
    <property type="component" value="Chromosome 15"/>
</dbReference>
<feature type="compositionally biased region" description="Basic and acidic residues" evidence="4">
    <location>
        <begin position="59"/>
        <end position="76"/>
    </location>
</feature>